<evidence type="ECO:0000313" key="1">
    <source>
        <dbReference type="EMBL" id="JAH44432.1"/>
    </source>
</evidence>
<dbReference type="EMBL" id="GBXM01064145">
    <property type="protein sequence ID" value="JAH44432.1"/>
    <property type="molecule type" value="Transcribed_RNA"/>
</dbReference>
<reference evidence="1" key="2">
    <citation type="journal article" date="2015" name="Fish Shellfish Immunol.">
        <title>Early steps in the European eel (Anguilla anguilla)-Vibrio vulnificus interaction in the gills: Role of the RtxA13 toxin.</title>
        <authorList>
            <person name="Callol A."/>
            <person name="Pajuelo D."/>
            <person name="Ebbesson L."/>
            <person name="Teles M."/>
            <person name="MacKenzie S."/>
            <person name="Amaro C."/>
        </authorList>
    </citation>
    <scope>NUCLEOTIDE SEQUENCE</scope>
</reference>
<protein>
    <submittedName>
        <fullName evidence="1">Uncharacterized protein</fullName>
    </submittedName>
</protein>
<accession>A0A0E9ST60</accession>
<name>A0A0E9ST60_ANGAN</name>
<organism evidence="1">
    <name type="scientific">Anguilla anguilla</name>
    <name type="common">European freshwater eel</name>
    <name type="synonym">Muraena anguilla</name>
    <dbReference type="NCBI Taxonomy" id="7936"/>
    <lineage>
        <taxon>Eukaryota</taxon>
        <taxon>Metazoa</taxon>
        <taxon>Chordata</taxon>
        <taxon>Craniata</taxon>
        <taxon>Vertebrata</taxon>
        <taxon>Euteleostomi</taxon>
        <taxon>Actinopterygii</taxon>
        <taxon>Neopterygii</taxon>
        <taxon>Teleostei</taxon>
        <taxon>Anguilliformes</taxon>
        <taxon>Anguillidae</taxon>
        <taxon>Anguilla</taxon>
    </lineage>
</organism>
<proteinExistence type="predicted"/>
<sequence>MEGDECVCK</sequence>
<reference evidence="1" key="1">
    <citation type="submission" date="2014-11" db="EMBL/GenBank/DDBJ databases">
        <authorList>
            <person name="Amaro Gonzalez C."/>
        </authorList>
    </citation>
    <scope>NUCLEOTIDE SEQUENCE</scope>
</reference>